<evidence type="ECO:0000313" key="11">
    <source>
        <dbReference type="Proteomes" id="UP000198793"/>
    </source>
</evidence>
<dbReference type="Gene3D" id="1.10.600.10">
    <property type="entry name" value="Farnesyl Diphosphate Synthase"/>
    <property type="match status" value="1"/>
</dbReference>
<evidence type="ECO:0000256" key="6">
    <source>
        <dbReference type="ARBA" id="ARBA00023229"/>
    </source>
</evidence>
<dbReference type="GO" id="GO:0004659">
    <property type="term" value="F:prenyltransferase activity"/>
    <property type="evidence" value="ECO:0007669"/>
    <property type="project" value="InterPro"/>
</dbReference>
<keyword evidence="3 8" id="KW-0808">Transferase</keyword>
<dbReference type="InterPro" id="IPR008949">
    <property type="entry name" value="Isoprenoid_synthase_dom_sf"/>
</dbReference>
<keyword evidence="4" id="KW-0479">Metal-binding</keyword>
<comment type="cofactor">
    <cofactor evidence="1">
        <name>Mg(2+)</name>
        <dbReference type="ChEBI" id="CHEBI:18420"/>
    </cofactor>
</comment>
<dbReference type="GO" id="GO:0016114">
    <property type="term" value="P:terpenoid biosynthetic process"/>
    <property type="evidence" value="ECO:0007669"/>
    <property type="project" value="UniProtKB-ARBA"/>
</dbReference>
<dbReference type="InterPro" id="IPR053378">
    <property type="entry name" value="Prenyl_diphosphate_synthase"/>
</dbReference>
<evidence type="ECO:0000256" key="1">
    <source>
        <dbReference type="ARBA" id="ARBA00001946"/>
    </source>
</evidence>
<dbReference type="SUPFAM" id="SSF48576">
    <property type="entry name" value="Terpenoid synthases"/>
    <property type="match status" value="1"/>
</dbReference>
<gene>
    <name evidence="10" type="ORF">SAMN05192530_104152</name>
</gene>
<dbReference type="PANTHER" id="PTHR43281:SF1">
    <property type="entry name" value="FARNESYL DIPHOSPHATE SYNTHASE"/>
    <property type="match status" value="1"/>
</dbReference>
<dbReference type="Proteomes" id="UP000198793">
    <property type="component" value="Unassembled WGS sequence"/>
</dbReference>
<dbReference type="Pfam" id="PF00348">
    <property type="entry name" value="polyprenyl_synt"/>
    <property type="match status" value="1"/>
</dbReference>
<dbReference type="EMBL" id="FNIT01000004">
    <property type="protein sequence ID" value="SDO19810.1"/>
    <property type="molecule type" value="Genomic_DNA"/>
</dbReference>
<sequence length="359" mass="37891">MRENRAGSGLGEKASRIAVLAPPPQPEQPPDLRAGARLRQEECADTLPDPDPKRPMPSQTDTRFADELSQAAARVEQAMDASLGAGSALLGTAPDRLLAAMRHGALGGGKRLRPFLVIESAALFGAAAEQAMPVALALECVHCYSLVHDDLPAMDDDDLRRGQPTVHRAFDEATAILAGDALLTLAFGLVADAHGIAPERRIALVRLLSHEAGAAGMVGGQALDLAAERRPTLPEAEIRQLQAMKTGALIAFGCEAGAVLAGAAPRERTVLRRFGEALGLAFQLADDLLDETADAATLGKAAGKDAARGKKTLPALHGQDWTRQELARLVGEAEAMLEPFGERAETLRRAARFVAGRDR</sequence>
<evidence type="ECO:0000256" key="5">
    <source>
        <dbReference type="ARBA" id="ARBA00022842"/>
    </source>
</evidence>
<evidence type="ECO:0000256" key="9">
    <source>
        <dbReference type="SAM" id="MobiDB-lite"/>
    </source>
</evidence>
<evidence type="ECO:0000313" key="10">
    <source>
        <dbReference type="EMBL" id="SDO19810.1"/>
    </source>
</evidence>
<dbReference type="FunFam" id="1.10.600.10:FF:000001">
    <property type="entry name" value="Geranylgeranyl diphosphate synthase"/>
    <property type="match status" value="1"/>
</dbReference>
<dbReference type="InterPro" id="IPR000092">
    <property type="entry name" value="Polyprenyl_synt"/>
</dbReference>
<evidence type="ECO:0000256" key="8">
    <source>
        <dbReference type="RuleBase" id="RU004466"/>
    </source>
</evidence>
<keyword evidence="11" id="KW-1185">Reference proteome</keyword>
<evidence type="ECO:0000256" key="3">
    <source>
        <dbReference type="ARBA" id="ARBA00022679"/>
    </source>
</evidence>
<dbReference type="InterPro" id="IPR033749">
    <property type="entry name" value="Polyprenyl_synt_CS"/>
</dbReference>
<proteinExistence type="inferred from homology"/>
<evidence type="ECO:0000256" key="7">
    <source>
        <dbReference type="ARBA" id="ARBA00069024"/>
    </source>
</evidence>
<dbReference type="GO" id="GO:0046872">
    <property type="term" value="F:metal ion binding"/>
    <property type="evidence" value="ECO:0007669"/>
    <property type="project" value="UniProtKB-KW"/>
</dbReference>
<dbReference type="PANTHER" id="PTHR43281">
    <property type="entry name" value="FARNESYL DIPHOSPHATE SYNTHASE"/>
    <property type="match status" value="1"/>
</dbReference>
<comment type="similarity">
    <text evidence="2 8">Belongs to the FPP/GGPP synthase family.</text>
</comment>
<feature type="region of interest" description="Disordered" evidence="9">
    <location>
        <begin position="1"/>
        <end position="60"/>
    </location>
</feature>
<name>A0A1H0HL39_9HYPH</name>
<dbReference type="AlphaFoldDB" id="A0A1H0HL39"/>
<dbReference type="PROSITE" id="PS00723">
    <property type="entry name" value="POLYPRENYL_SYNTHASE_1"/>
    <property type="match status" value="1"/>
</dbReference>
<dbReference type="SFLD" id="SFLDS00005">
    <property type="entry name" value="Isoprenoid_Synthase_Type_I"/>
    <property type="match status" value="1"/>
</dbReference>
<dbReference type="NCBIfam" id="NF045485">
    <property type="entry name" value="FPPsyn"/>
    <property type="match status" value="1"/>
</dbReference>
<dbReference type="SFLD" id="SFLDG01017">
    <property type="entry name" value="Polyprenyl_Transferase_Like"/>
    <property type="match status" value="1"/>
</dbReference>
<evidence type="ECO:0000256" key="4">
    <source>
        <dbReference type="ARBA" id="ARBA00022723"/>
    </source>
</evidence>
<dbReference type="STRING" id="1166073.SAMN05192530_104152"/>
<reference evidence="10 11" key="1">
    <citation type="submission" date="2016-10" db="EMBL/GenBank/DDBJ databases">
        <authorList>
            <person name="de Groot N.N."/>
        </authorList>
    </citation>
    <scope>NUCLEOTIDE SEQUENCE [LARGE SCALE GENOMIC DNA]</scope>
    <source>
        <strain evidence="11">L7-484,KACC 16230,DSM 25025</strain>
    </source>
</reference>
<keyword evidence="6" id="KW-0414">Isoprene biosynthesis</keyword>
<accession>A0A1H0HL39</accession>
<keyword evidence="5" id="KW-0460">Magnesium</keyword>
<dbReference type="GO" id="GO:0005737">
    <property type="term" value="C:cytoplasm"/>
    <property type="evidence" value="ECO:0007669"/>
    <property type="project" value="UniProtKB-ARBA"/>
</dbReference>
<dbReference type="CDD" id="cd00685">
    <property type="entry name" value="Trans_IPPS_HT"/>
    <property type="match status" value="1"/>
</dbReference>
<dbReference type="PROSITE" id="PS00444">
    <property type="entry name" value="POLYPRENYL_SYNTHASE_2"/>
    <property type="match status" value="1"/>
</dbReference>
<organism evidence="10 11">
    <name type="scientific">Aureimonas jatrophae</name>
    <dbReference type="NCBI Taxonomy" id="1166073"/>
    <lineage>
        <taxon>Bacteria</taxon>
        <taxon>Pseudomonadati</taxon>
        <taxon>Pseudomonadota</taxon>
        <taxon>Alphaproteobacteria</taxon>
        <taxon>Hyphomicrobiales</taxon>
        <taxon>Aurantimonadaceae</taxon>
        <taxon>Aureimonas</taxon>
    </lineage>
</organism>
<evidence type="ECO:0000256" key="2">
    <source>
        <dbReference type="ARBA" id="ARBA00006706"/>
    </source>
</evidence>
<protein>
    <recommendedName>
        <fullName evidence="7">Probable farnesyl diphosphate synthase</fullName>
    </recommendedName>
</protein>